<dbReference type="Pfam" id="PF13966">
    <property type="entry name" value="zf-RVT"/>
    <property type="match status" value="1"/>
</dbReference>
<evidence type="ECO:0000313" key="3">
    <source>
        <dbReference type="Proteomes" id="UP001280121"/>
    </source>
</evidence>
<name>A0AAD9U1R1_9ROSI</name>
<feature type="domain" description="Reverse transcriptase zinc-binding" evidence="1">
    <location>
        <begin position="94"/>
        <end position="164"/>
    </location>
</feature>
<organism evidence="2 3">
    <name type="scientific">Dipteronia dyeriana</name>
    <dbReference type="NCBI Taxonomy" id="168575"/>
    <lineage>
        <taxon>Eukaryota</taxon>
        <taxon>Viridiplantae</taxon>
        <taxon>Streptophyta</taxon>
        <taxon>Embryophyta</taxon>
        <taxon>Tracheophyta</taxon>
        <taxon>Spermatophyta</taxon>
        <taxon>Magnoliopsida</taxon>
        <taxon>eudicotyledons</taxon>
        <taxon>Gunneridae</taxon>
        <taxon>Pentapetalae</taxon>
        <taxon>rosids</taxon>
        <taxon>malvids</taxon>
        <taxon>Sapindales</taxon>
        <taxon>Sapindaceae</taxon>
        <taxon>Hippocastanoideae</taxon>
        <taxon>Acereae</taxon>
        <taxon>Dipteronia</taxon>
    </lineage>
</organism>
<dbReference type="EMBL" id="JANJYI010000006">
    <property type="protein sequence ID" value="KAK2646301.1"/>
    <property type="molecule type" value="Genomic_DNA"/>
</dbReference>
<dbReference type="InterPro" id="IPR026960">
    <property type="entry name" value="RVT-Znf"/>
</dbReference>
<protein>
    <recommendedName>
        <fullName evidence="1">Reverse transcriptase zinc-binding domain-containing protein</fullName>
    </recommendedName>
</protein>
<evidence type="ECO:0000313" key="2">
    <source>
        <dbReference type="EMBL" id="KAK2646301.1"/>
    </source>
</evidence>
<dbReference type="AlphaFoldDB" id="A0AAD9U1R1"/>
<keyword evidence="3" id="KW-1185">Reference proteome</keyword>
<dbReference type="Proteomes" id="UP001280121">
    <property type="component" value="Unassembled WGS sequence"/>
</dbReference>
<sequence length="170" mass="20430">MEAFPICYALAIKKEGVIQDFDRWNGSKWLRHVKTRRPLFDWEMDQWKIFTTFLECIPIRKLISDTIAWTLCSSGLFSFGLFWKGLEESWSFESFVFKDIWQGICPPKIEVFLWQSLRGKVLVKDAMQRYGMNHIKDMDCSFYRSGTETMDYVFWLCMWSSSLWEECMSW</sequence>
<reference evidence="2" key="1">
    <citation type="journal article" date="2023" name="Plant J.">
        <title>Genome sequences and population genomics provide insights into the demographic history, inbreeding, and mutation load of two 'living fossil' tree species of Dipteronia.</title>
        <authorList>
            <person name="Feng Y."/>
            <person name="Comes H.P."/>
            <person name="Chen J."/>
            <person name="Zhu S."/>
            <person name="Lu R."/>
            <person name="Zhang X."/>
            <person name="Li P."/>
            <person name="Qiu J."/>
            <person name="Olsen K.M."/>
            <person name="Qiu Y."/>
        </authorList>
    </citation>
    <scope>NUCLEOTIDE SEQUENCE</scope>
    <source>
        <strain evidence="2">KIB01</strain>
    </source>
</reference>
<comment type="caution">
    <text evidence="2">The sequence shown here is derived from an EMBL/GenBank/DDBJ whole genome shotgun (WGS) entry which is preliminary data.</text>
</comment>
<gene>
    <name evidence="2" type="ORF">Ddye_021496</name>
</gene>
<proteinExistence type="predicted"/>
<evidence type="ECO:0000259" key="1">
    <source>
        <dbReference type="Pfam" id="PF13966"/>
    </source>
</evidence>
<accession>A0AAD9U1R1</accession>